<evidence type="ECO:0000313" key="1">
    <source>
        <dbReference type="EMBL" id="VDK37612.1"/>
    </source>
</evidence>
<dbReference type="PANTHER" id="PTHR45943:SF1">
    <property type="entry name" value="E3 UBIQUITIN-PROTEIN LIGASE MYCBP2"/>
    <property type="match status" value="1"/>
</dbReference>
<dbReference type="GO" id="GO:0061630">
    <property type="term" value="F:ubiquitin protein ligase activity"/>
    <property type="evidence" value="ECO:0007669"/>
    <property type="project" value="TreeGrafter"/>
</dbReference>
<reference evidence="3" key="1">
    <citation type="submission" date="2017-02" db="UniProtKB">
        <authorList>
            <consortium name="WormBaseParasite"/>
        </authorList>
    </citation>
    <scope>IDENTIFICATION</scope>
</reference>
<dbReference type="PANTHER" id="PTHR45943">
    <property type="entry name" value="E3 UBIQUITIN-PROTEIN LIGASE MYCBP2"/>
    <property type="match status" value="1"/>
</dbReference>
<evidence type="ECO:0000313" key="3">
    <source>
        <dbReference type="WBParaSite" id="ASIM_0000946001-mRNA-1"/>
    </source>
</evidence>
<evidence type="ECO:0000313" key="2">
    <source>
        <dbReference type="Proteomes" id="UP000267096"/>
    </source>
</evidence>
<gene>
    <name evidence="1" type="ORF">ASIM_LOCUS9199</name>
</gene>
<keyword evidence="2" id="KW-1185">Reference proteome</keyword>
<proteinExistence type="predicted"/>
<dbReference type="GO" id="GO:0008582">
    <property type="term" value="P:regulation of synaptic assembly at neuromuscular junction"/>
    <property type="evidence" value="ECO:0007669"/>
    <property type="project" value="TreeGrafter"/>
</dbReference>
<accession>A0A0M3JP67</accession>
<sequence>MTHAGCGNHCGGYGYNSSGKYSSGWSGNCGDGGRPNAAWYLMCGACRAKHLKQT</sequence>
<dbReference type="Proteomes" id="UP000267096">
    <property type="component" value="Unassembled WGS sequence"/>
</dbReference>
<organism evidence="3">
    <name type="scientific">Anisakis simplex</name>
    <name type="common">Herring worm</name>
    <dbReference type="NCBI Taxonomy" id="6269"/>
    <lineage>
        <taxon>Eukaryota</taxon>
        <taxon>Metazoa</taxon>
        <taxon>Ecdysozoa</taxon>
        <taxon>Nematoda</taxon>
        <taxon>Chromadorea</taxon>
        <taxon>Rhabditida</taxon>
        <taxon>Spirurina</taxon>
        <taxon>Ascaridomorpha</taxon>
        <taxon>Ascaridoidea</taxon>
        <taxon>Anisakidae</taxon>
        <taxon>Anisakis</taxon>
        <taxon>Anisakis simplex complex</taxon>
    </lineage>
</organism>
<reference evidence="1 2" key="2">
    <citation type="submission" date="2018-11" db="EMBL/GenBank/DDBJ databases">
        <authorList>
            <consortium name="Pathogen Informatics"/>
        </authorList>
    </citation>
    <scope>NUCLEOTIDE SEQUENCE [LARGE SCALE GENOMIC DNA]</scope>
</reference>
<dbReference type="EMBL" id="UYRR01027305">
    <property type="protein sequence ID" value="VDK37612.1"/>
    <property type="molecule type" value="Genomic_DNA"/>
</dbReference>
<dbReference type="GO" id="GO:0007411">
    <property type="term" value="P:axon guidance"/>
    <property type="evidence" value="ECO:0007669"/>
    <property type="project" value="TreeGrafter"/>
</dbReference>
<dbReference type="WBParaSite" id="ASIM_0000946001-mRNA-1">
    <property type="protein sequence ID" value="ASIM_0000946001-mRNA-1"/>
    <property type="gene ID" value="ASIM_0000946001"/>
</dbReference>
<dbReference type="GO" id="GO:0005634">
    <property type="term" value="C:nucleus"/>
    <property type="evidence" value="ECO:0007669"/>
    <property type="project" value="TreeGrafter"/>
</dbReference>
<name>A0A0M3JP67_ANISI</name>
<protein>
    <submittedName>
        <fullName evidence="1 3">Uncharacterized protein</fullName>
    </submittedName>
</protein>
<dbReference type="AlphaFoldDB" id="A0A0M3JP67"/>
<dbReference type="GO" id="GO:0005886">
    <property type="term" value="C:plasma membrane"/>
    <property type="evidence" value="ECO:0007669"/>
    <property type="project" value="TreeGrafter"/>
</dbReference>